<protein>
    <submittedName>
        <fullName evidence="1">Uncharacterized protein</fullName>
    </submittedName>
</protein>
<evidence type="ECO:0000313" key="2">
    <source>
        <dbReference type="Proteomes" id="UP001178507"/>
    </source>
</evidence>
<sequence>MTRLLLCALPLALAFPVPPEQTDEQTSIFQSASKAAQAASDAATPKVLAFFDSAEFRAELRSCCPEAARQSSAELLRRYRAAAQVAELSHALPAHALADSPFTDITEKQVEGLAWFPNEFQAALLLNKSTAQGAGMINDLAQKELFGCQPFAHAEPTWSEASSRLIYIAHNMRRLDTGSMPFFGDMTVVFNSGRLNKAVLIAPYDTGLFTMDCLLDKKPHQFKPPPLNCSAWPRDVPVGTLEHLDHLIIPNFEVPYNHSATNKTRMDGVRVLFSRGLSKVAYKDVPGLTYGDMGTYLESNILANPSLPHAVKLVIGNFPTLFGTASGQELQLMARRKGWPLFWAFGSGLTTQDKSSSPWTENTTFKSNLRIADPRNIAELTNASVPKGAEFFFDTVWDQAVLLRRTRNATALDAQLWWTLLRRQLEVSPMTADTCADVHGCVAVTEDSDCICTTPPPPPPSLAAVVV</sequence>
<dbReference type="AlphaFoldDB" id="A0AA36N6L6"/>
<reference evidence="1" key="1">
    <citation type="submission" date="2023-08" db="EMBL/GenBank/DDBJ databases">
        <authorList>
            <person name="Chen Y."/>
            <person name="Shah S."/>
            <person name="Dougan E. K."/>
            <person name="Thang M."/>
            <person name="Chan C."/>
        </authorList>
    </citation>
    <scope>NUCLEOTIDE SEQUENCE</scope>
</reference>
<proteinExistence type="predicted"/>
<evidence type="ECO:0000313" key="1">
    <source>
        <dbReference type="EMBL" id="CAJ1392440.1"/>
    </source>
</evidence>
<accession>A0AA36N6L6</accession>
<gene>
    <name evidence="1" type="ORF">EVOR1521_LOCUS17532</name>
</gene>
<dbReference type="EMBL" id="CAUJNA010002335">
    <property type="protein sequence ID" value="CAJ1392440.1"/>
    <property type="molecule type" value="Genomic_DNA"/>
</dbReference>
<organism evidence="1 2">
    <name type="scientific">Effrenium voratum</name>
    <dbReference type="NCBI Taxonomy" id="2562239"/>
    <lineage>
        <taxon>Eukaryota</taxon>
        <taxon>Sar</taxon>
        <taxon>Alveolata</taxon>
        <taxon>Dinophyceae</taxon>
        <taxon>Suessiales</taxon>
        <taxon>Symbiodiniaceae</taxon>
        <taxon>Effrenium</taxon>
    </lineage>
</organism>
<comment type="caution">
    <text evidence="1">The sequence shown here is derived from an EMBL/GenBank/DDBJ whole genome shotgun (WGS) entry which is preliminary data.</text>
</comment>
<keyword evidence="2" id="KW-1185">Reference proteome</keyword>
<dbReference type="Proteomes" id="UP001178507">
    <property type="component" value="Unassembled WGS sequence"/>
</dbReference>
<name>A0AA36N6L6_9DINO</name>